<reference evidence="7 8" key="1">
    <citation type="submission" date="2019-07" db="EMBL/GenBank/DDBJ databases">
        <title>Tepidimonas charontis SPSP-6 draft genome.</title>
        <authorList>
            <person name="Da Costa M.S."/>
            <person name="Froufe H.J.C."/>
            <person name="Egas C."/>
            <person name="Albuquerque L."/>
        </authorList>
    </citation>
    <scope>NUCLEOTIDE SEQUENCE [LARGE SCALE GENOMIC DNA]</scope>
    <source>
        <strain evidence="7 8">SPSP-6</strain>
    </source>
</reference>
<feature type="region of interest" description="Disordered" evidence="5">
    <location>
        <begin position="31"/>
        <end position="52"/>
    </location>
</feature>
<keyword evidence="8" id="KW-1185">Reference proteome</keyword>
<dbReference type="InterPro" id="IPR037187">
    <property type="entry name" value="DnaK_N"/>
</dbReference>
<keyword evidence="2" id="KW-0863">Zinc-finger</keyword>
<dbReference type="Pfam" id="PF01258">
    <property type="entry name" value="zf-dskA_traR"/>
    <property type="match status" value="1"/>
</dbReference>
<dbReference type="EMBL" id="VJON01000006">
    <property type="protein sequence ID" value="TSE35607.1"/>
    <property type="molecule type" value="Genomic_DNA"/>
</dbReference>
<accession>A0A554XIG1</accession>
<gene>
    <name evidence="7" type="primary">dksA_2</name>
    <name evidence="7" type="ORF">Tchar_00597</name>
</gene>
<dbReference type="GO" id="GO:0008270">
    <property type="term" value="F:zinc ion binding"/>
    <property type="evidence" value="ECO:0007669"/>
    <property type="project" value="UniProtKB-KW"/>
</dbReference>
<feature type="domain" description="Zinc finger DksA/TraR C4-type" evidence="6">
    <location>
        <begin position="83"/>
        <end position="118"/>
    </location>
</feature>
<feature type="zinc finger region" description="dksA C4-type" evidence="4">
    <location>
        <begin position="88"/>
        <end position="112"/>
    </location>
</feature>
<evidence type="ECO:0000256" key="3">
    <source>
        <dbReference type="ARBA" id="ARBA00022833"/>
    </source>
</evidence>
<evidence type="ECO:0000256" key="5">
    <source>
        <dbReference type="SAM" id="MobiDB-lite"/>
    </source>
</evidence>
<dbReference type="SUPFAM" id="SSF57716">
    <property type="entry name" value="Glucocorticoid receptor-like (DNA-binding domain)"/>
    <property type="match status" value="1"/>
</dbReference>
<dbReference type="AlphaFoldDB" id="A0A554XIG1"/>
<comment type="caution">
    <text evidence="7">The sequence shown here is derived from an EMBL/GenBank/DDBJ whole genome shotgun (WGS) entry which is preliminary data.</text>
</comment>
<evidence type="ECO:0000313" key="7">
    <source>
        <dbReference type="EMBL" id="TSE35607.1"/>
    </source>
</evidence>
<dbReference type="OrthoDB" id="9811543at2"/>
<dbReference type="Proteomes" id="UP000318294">
    <property type="component" value="Unassembled WGS sequence"/>
</dbReference>
<dbReference type="SUPFAM" id="SSF109635">
    <property type="entry name" value="DnaK suppressor protein DksA, alpha-hairpin domain"/>
    <property type="match status" value="1"/>
</dbReference>
<sequence length="127" mass="13818">MSDAISDTFAQQLQQMRSELLARIRAQRGGRLGRAEVAEDPHTLQSGDLNQAYGERDLEQALSERETAELRAIDEALARIAAGTFGLCVDCGAEIPAARLHAAPTTLRCLACQARYEREHPSATPSL</sequence>
<evidence type="ECO:0000256" key="1">
    <source>
        <dbReference type="ARBA" id="ARBA00022723"/>
    </source>
</evidence>
<organism evidence="7 8">
    <name type="scientific">Tepidimonas charontis</name>
    <dbReference type="NCBI Taxonomy" id="2267262"/>
    <lineage>
        <taxon>Bacteria</taxon>
        <taxon>Pseudomonadati</taxon>
        <taxon>Pseudomonadota</taxon>
        <taxon>Betaproteobacteria</taxon>
        <taxon>Burkholderiales</taxon>
        <taxon>Tepidimonas</taxon>
    </lineage>
</organism>
<keyword evidence="1" id="KW-0479">Metal-binding</keyword>
<dbReference type="RefSeq" id="WP_144327615.1">
    <property type="nucleotide sequence ID" value="NZ_VJON01000006.1"/>
</dbReference>
<evidence type="ECO:0000259" key="6">
    <source>
        <dbReference type="Pfam" id="PF01258"/>
    </source>
</evidence>
<feature type="compositionally biased region" description="Basic and acidic residues" evidence="5">
    <location>
        <begin position="33"/>
        <end position="42"/>
    </location>
</feature>
<dbReference type="PROSITE" id="PS51128">
    <property type="entry name" value="ZF_DKSA_2"/>
    <property type="match status" value="1"/>
</dbReference>
<protein>
    <submittedName>
        <fullName evidence="7">RNA polymerase-binding transcription factor DksA</fullName>
    </submittedName>
</protein>
<evidence type="ECO:0000313" key="8">
    <source>
        <dbReference type="Proteomes" id="UP000318294"/>
    </source>
</evidence>
<dbReference type="PANTHER" id="PTHR33823">
    <property type="entry name" value="RNA POLYMERASE-BINDING TRANSCRIPTION FACTOR DKSA-RELATED"/>
    <property type="match status" value="1"/>
</dbReference>
<keyword evidence="3" id="KW-0862">Zinc</keyword>
<name>A0A554XIG1_9BURK</name>
<dbReference type="PANTHER" id="PTHR33823:SF4">
    <property type="entry name" value="GENERAL STRESS PROTEIN 16O"/>
    <property type="match status" value="1"/>
</dbReference>
<evidence type="ECO:0000256" key="4">
    <source>
        <dbReference type="PROSITE-ProRule" id="PRU00510"/>
    </source>
</evidence>
<dbReference type="Gene3D" id="1.20.120.910">
    <property type="entry name" value="DksA, coiled-coil domain"/>
    <property type="match status" value="1"/>
</dbReference>
<evidence type="ECO:0000256" key="2">
    <source>
        <dbReference type="ARBA" id="ARBA00022771"/>
    </source>
</evidence>
<dbReference type="InterPro" id="IPR000962">
    <property type="entry name" value="Znf_DskA_TraR"/>
</dbReference>
<proteinExistence type="predicted"/>